<accession>A0A8H6F5K6</accession>
<dbReference type="Pfam" id="PF02290">
    <property type="entry name" value="SRP14"/>
    <property type="match status" value="1"/>
</dbReference>
<reference evidence="9 10" key="1">
    <citation type="submission" date="2020-03" db="EMBL/GenBank/DDBJ databases">
        <title>FDA dAtabase for Regulatory Grade micrObial Sequences (FDA-ARGOS): Supporting development and validation of Infectious Disease Dx tests.</title>
        <authorList>
            <person name="Campos J."/>
            <person name="Goldberg B."/>
            <person name="Tallon L."/>
            <person name="Sadzewicz L."/>
            <person name="Vavikolanu K."/>
            <person name="Mehta A."/>
            <person name="Aluvathingal J."/>
            <person name="Nadendla S."/>
            <person name="Nandy P."/>
            <person name="Geyer C."/>
            <person name="Yan Y."/>
            <person name="Sichtig H."/>
        </authorList>
    </citation>
    <scope>NUCLEOTIDE SEQUENCE [LARGE SCALE GENOMIC DNA]</scope>
    <source>
        <strain evidence="9 10">FDAARGOS_656</strain>
    </source>
</reference>
<dbReference type="EMBL" id="JABWAD010000016">
    <property type="protein sequence ID" value="KAF6071384.1"/>
    <property type="molecule type" value="Genomic_DNA"/>
</dbReference>
<dbReference type="SUPFAM" id="SSF54762">
    <property type="entry name" value="Signal recognition particle alu RNA binding heterodimer, SRP9/14"/>
    <property type="match status" value="1"/>
</dbReference>
<gene>
    <name evidence="9" type="ORF">FOB64_001127</name>
</gene>
<comment type="function">
    <text evidence="7">Component of the signal recognition particle (SRP) complex, a ribonucleoprotein complex that mediates the cotranslational targeting of secretory and membrane proteins to the endoplasmic reticulum (ER).</text>
</comment>
<dbReference type="AlphaFoldDB" id="A0A8H6F5K6"/>
<keyword evidence="6 7" id="KW-0687">Ribonucleoprotein</keyword>
<feature type="compositionally biased region" description="Low complexity" evidence="8">
    <location>
        <begin position="137"/>
        <end position="152"/>
    </location>
</feature>
<comment type="similarity">
    <text evidence="2 7">Belongs to the SRP14 family.</text>
</comment>
<dbReference type="GO" id="GO:0006614">
    <property type="term" value="P:SRP-dependent cotranslational protein targeting to membrane"/>
    <property type="evidence" value="ECO:0007669"/>
    <property type="project" value="UniProtKB-UniRule"/>
</dbReference>
<keyword evidence="5 7" id="KW-0733">Signal recognition particle</keyword>
<dbReference type="InterPro" id="IPR009018">
    <property type="entry name" value="Signal_recog_particle_SRP9/14"/>
</dbReference>
<proteinExistence type="inferred from homology"/>
<evidence type="ECO:0000256" key="5">
    <source>
        <dbReference type="ARBA" id="ARBA00023135"/>
    </source>
</evidence>
<evidence type="ECO:0000256" key="8">
    <source>
        <dbReference type="SAM" id="MobiDB-lite"/>
    </source>
</evidence>
<dbReference type="PANTHER" id="PTHR12013">
    <property type="entry name" value="SIGNAL RECOGNITION PARTICLE 14 KD PROTEIN"/>
    <property type="match status" value="1"/>
</dbReference>
<feature type="region of interest" description="Disordered" evidence="8">
    <location>
        <begin position="129"/>
        <end position="152"/>
    </location>
</feature>
<dbReference type="Gene3D" id="3.30.720.10">
    <property type="entry name" value="Signal recognition particle alu RNA binding heterodimer, srp9/1"/>
    <property type="match status" value="1"/>
</dbReference>
<evidence type="ECO:0000256" key="6">
    <source>
        <dbReference type="ARBA" id="ARBA00023274"/>
    </source>
</evidence>
<dbReference type="GO" id="GO:0005786">
    <property type="term" value="C:signal recognition particle, endoplasmic reticulum targeting"/>
    <property type="evidence" value="ECO:0007669"/>
    <property type="project" value="UniProtKB-UniRule"/>
</dbReference>
<comment type="subunit">
    <text evidence="7">Component of a fungal signal recognition particle (SRP) complex that consists of a 7SL RNA molecule (scR1) and at least six protein subunits: SRP72, SRP68, SRP54, SEC65, SRP21 and SRP14.</text>
</comment>
<dbReference type="GO" id="GO:0030942">
    <property type="term" value="F:endoplasmic reticulum signal peptide binding"/>
    <property type="evidence" value="ECO:0007669"/>
    <property type="project" value="UniProtKB-UniRule"/>
</dbReference>
<keyword evidence="4 7" id="KW-0694">RNA-binding</keyword>
<dbReference type="InterPro" id="IPR003210">
    <property type="entry name" value="Signal_recog_particle_SRP14"/>
</dbReference>
<protein>
    <recommendedName>
        <fullName evidence="7">Signal recognition particle subunit SRP14</fullName>
    </recommendedName>
    <alternativeName>
        <fullName evidence="7">Signal recognition particle 14 kDa protein</fullName>
    </alternativeName>
</protein>
<dbReference type="GO" id="GO:0008312">
    <property type="term" value="F:7S RNA binding"/>
    <property type="evidence" value="ECO:0007669"/>
    <property type="project" value="UniProtKB-UniRule"/>
</dbReference>
<evidence type="ECO:0000313" key="9">
    <source>
        <dbReference type="EMBL" id="KAF6071384.1"/>
    </source>
</evidence>
<evidence type="ECO:0000256" key="4">
    <source>
        <dbReference type="ARBA" id="ARBA00022884"/>
    </source>
</evidence>
<name>A0A8H6F5K6_CANAX</name>
<keyword evidence="3 7" id="KW-0963">Cytoplasm</keyword>
<evidence type="ECO:0000256" key="7">
    <source>
        <dbReference type="RuleBase" id="RU368100"/>
    </source>
</evidence>
<evidence type="ECO:0000313" key="10">
    <source>
        <dbReference type="Proteomes" id="UP000536275"/>
    </source>
</evidence>
<evidence type="ECO:0000256" key="1">
    <source>
        <dbReference type="ARBA" id="ARBA00004496"/>
    </source>
</evidence>
<dbReference type="Proteomes" id="UP000536275">
    <property type="component" value="Unassembled WGS sequence"/>
</dbReference>
<comment type="subcellular location">
    <subcellularLocation>
        <location evidence="1 7">Cytoplasm</location>
    </subcellularLocation>
</comment>
<evidence type="ECO:0000256" key="2">
    <source>
        <dbReference type="ARBA" id="ARBA00010349"/>
    </source>
</evidence>
<organism evidence="9 10">
    <name type="scientific">Candida albicans</name>
    <name type="common">Yeast</name>
    <dbReference type="NCBI Taxonomy" id="5476"/>
    <lineage>
        <taxon>Eukaryota</taxon>
        <taxon>Fungi</taxon>
        <taxon>Dikarya</taxon>
        <taxon>Ascomycota</taxon>
        <taxon>Saccharomycotina</taxon>
        <taxon>Pichiomycetes</taxon>
        <taxon>Debaryomycetaceae</taxon>
        <taxon>Candida/Lodderomyces clade</taxon>
        <taxon>Candida</taxon>
    </lineage>
</organism>
<comment type="caution">
    <text evidence="9">The sequence shown here is derived from an EMBL/GenBank/DDBJ whole genome shotgun (WGS) entry which is preliminary data.</text>
</comment>
<evidence type="ECO:0000256" key="3">
    <source>
        <dbReference type="ARBA" id="ARBA00022490"/>
    </source>
</evidence>
<sequence>MTRLDNSQFLKQVETLTQSNNGKSSIYLTQKRLSPSLSSITTTTTAEDESINDLPTNVITPTPKTTTTTTTTINNDSKYPLLIRLSMNSIQKKKERVKISTVVELDQLNEFWDQYIQILKSGFIGLKKKKDKKKSHTNNNSNSNVNNKIKKK</sequence>